<organism evidence="1">
    <name type="scientific">marine sediment metagenome</name>
    <dbReference type="NCBI Taxonomy" id="412755"/>
    <lineage>
        <taxon>unclassified sequences</taxon>
        <taxon>metagenomes</taxon>
        <taxon>ecological metagenomes</taxon>
    </lineage>
</organism>
<accession>A0A0F9NSB2</accession>
<comment type="caution">
    <text evidence="1">The sequence shown here is derived from an EMBL/GenBank/DDBJ whole genome shotgun (WGS) entry which is preliminary data.</text>
</comment>
<reference evidence="1" key="1">
    <citation type="journal article" date="2015" name="Nature">
        <title>Complex archaea that bridge the gap between prokaryotes and eukaryotes.</title>
        <authorList>
            <person name="Spang A."/>
            <person name="Saw J.H."/>
            <person name="Jorgensen S.L."/>
            <person name="Zaremba-Niedzwiedzka K."/>
            <person name="Martijn J."/>
            <person name="Lind A.E."/>
            <person name="van Eijk R."/>
            <person name="Schleper C."/>
            <person name="Guy L."/>
            <person name="Ettema T.J."/>
        </authorList>
    </citation>
    <scope>NUCLEOTIDE SEQUENCE</scope>
</reference>
<dbReference type="AlphaFoldDB" id="A0A0F9NSB2"/>
<evidence type="ECO:0000313" key="1">
    <source>
        <dbReference type="EMBL" id="KKM84197.1"/>
    </source>
</evidence>
<name>A0A0F9NSB2_9ZZZZ</name>
<protein>
    <submittedName>
        <fullName evidence="1">Uncharacterized protein</fullName>
    </submittedName>
</protein>
<dbReference type="EMBL" id="LAZR01007602">
    <property type="protein sequence ID" value="KKM84197.1"/>
    <property type="molecule type" value="Genomic_DNA"/>
</dbReference>
<proteinExistence type="predicted"/>
<gene>
    <name evidence="1" type="ORF">LCGC14_1301640</name>
</gene>
<sequence>MKWINSTKLAEKRFNIKRNFTVFNYIDENGAPFGGILVTKDKITWNARNSHGTANSVSQAKSAVEKLARLAAK</sequence>